<dbReference type="AlphaFoldDB" id="A0A6I3WBI6"/>
<dbReference type="EMBL" id="WNNK01000021">
    <property type="protein sequence ID" value="MUF07068.1"/>
    <property type="molecule type" value="Genomic_DNA"/>
</dbReference>
<evidence type="ECO:0000313" key="1">
    <source>
        <dbReference type="EMBL" id="MUF07068.1"/>
    </source>
</evidence>
<keyword evidence="2" id="KW-1185">Reference proteome</keyword>
<evidence type="ECO:0000313" key="2">
    <source>
        <dbReference type="Proteomes" id="UP000438196"/>
    </source>
</evidence>
<dbReference type="OrthoDB" id="10013467at2"/>
<gene>
    <name evidence="1" type="ORF">GNF76_22195</name>
</gene>
<sequence>MNSFIELTKLNHASQETIEDFKSRGIIHKHEHFDISFANREKIYAEDAKEGLQEIISSFKSKFREIEHVLMCQGVGIGDYMNREIDVNLDDLQNSVESDSWYEITKGFLNVWEFIFLFSIAESALKEVVGNNEYVTNDLISKILKTHQPLESIMFEEHKMSKPFMISLWDLFCRLRNVYSHTHGVISEENRKALIEKSTIFKTEFESAYHEDLILSSIVIETEELFKHSTITTDKFYLIPDNELNIFRNFLSEFMSALDELLSDSNS</sequence>
<dbReference type="Proteomes" id="UP000438196">
    <property type="component" value="Unassembled WGS sequence"/>
</dbReference>
<dbReference type="RefSeq" id="WP_155585218.1">
    <property type="nucleotide sequence ID" value="NZ_JBHSTH010000022.1"/>
</dbReference>
<reference evidence="1 2" key="1">
    <citation type="submission" date="2019-11" db="EMBL/GenBank/DDBJ databases">
        <title>Pseudomonas karstica sp. nov. and Pseudomonas spelaei sp. nov. from karst caves.</title>
        <authorList>
            <person name="Zeman M."/>
        </authorList>
    </citation>
    <scope>NUCLEOTIDE SEQUENCE [LARGE SCALE GENOMIC DNA]</scope>
    <source>
        <strain evidence="1 2">CCM 7893</strain>
    </source>
</reference>
<comment type="caution">
    <text evidence="1">The sequence shown here is derived from an EMBL/GenBank/DDBJ whole genome shotgun (WGS) entry which is preliminary data.</text>
</comment>
<organism evidence="1 2">
    <name type="scientific">Pseudomonas spelaei</name>
    <dbReference type="NCBI Taxonomy" id="1055469"/>
    <lineage>
        <taxon>Bacteria</taxon>
        <taxon>Pseudomonadati</taxon>
        <taxon>Pseudomonadota</taxon>
        <taxon>Gammaproteobacteria</taxon>
        <taxon>Pseudomonadales</taxon>
        <taxon>Pseudomonadaceae</taxon>
        <taxon>Pseudomonas</taxon>
    </lineage>
</organism>
<proteinExistence type="predicted"/>
<accession>A0A6I3WBI6</accession>
<protein>
    <submittedName>
        <fullName evidence="1">Uncharacterized protein</fullName>
    </submittedName>
</protein>
<name>A0A6I3WBI6_9PSED</name>